<sequence length="205" mass="21928">MRLLQTGTLLTAVIFAGLMAGLFVGFVCGVMPGLARASDRTLVDAMQGINKGILNPVFMLMFVGSIPVIGLAALLAFRGHGREAAPWLVAALVLYVVAFIVTMAANVPLNDQLDRAGDPERIHDIAAVRDQYESKWVAWNIVRALLHTASFACLAWALVLYGAHRLAEDPGTASSAKPSAYTATDTGHLNAVPHHIDRPRPPAHT</sequence>
<feature type="transmembrane region" description="Helical" evidence="1">
    <location>
        <begin position="53"/>
        <end position="77"/>
    </location>
</feature>
<protein>
    <submittedName>
        <fullName evidence="2">DUF1772 domain-containing protein</fullName>
    </submittedName>
</protein>
<gene>
    <name evidence="2" type="ORF">ACFPZN_48110</name>
</gene>
<organism evidence="2 3">
    <name type="scientific">Actinomadura rugatobispora</name>
    <dbReference type="NCBI Taxonomy" id="1994"/>
    <lineage>
        <taxon>Bacteria</taxon>
        <taxon>Bacillati</taxon>
        <taxon>Actinomycetota</taxon>
        <taxon>Actinomycetes</taxon>
        <taxon>Streptosporangiales</taxon>
        <taxon>Thermomonosporaceae</taxon>
        <taxon>Actinomadura</taxon>
    </lineage>
</organism>
<keyword evidence="1" id="KW-0812">Transmembrane</keyword>
<accession>A0ABW1AFW1</accession>
<evidence type="ECO:0000313" key="2">
    <source>
        <dbReference type="EMBL" id="MFC5753434.1"/>
    </source>
</evidence>
<dbReference type="RefSeq" id="WP_378290450.1">
    <property type="nucleotide sequence ID" value="NZ_JBHSON010000112.1"/>
</dbReference>
<comment type="caution">
    <text evidence="2">The sequence shown here is derived from an EMBL/GenBank/DDBJ whole genome shotgun (WGS) entry which is preliminary data.</text>
</comment>
<feature type="transmembrane region" description="Helical" evidence="1">
    <location>
        <begin position="141"/>
        <end position="161"/>
    </location>
</feature>
<keyword evidence="1" id="KW-1133">Transmembrane helix</keyword>
<proteinExistence type="predicted"/>
<dbReference type="EMBL" id="JBHSON010000112">
    <property type="protein sequence ID" value="MFC5753434.1"/>
    <property type="molecule type" value="Genomic_DNA"/>
</dbReference>
<dbReference type="Proteomes" id="UP001596074">
    <property type="component" value="Unassembled WGS sequence"/>
</dbReference>
<keyword evidence="3" id="KW-1185">Reference proteome</keyword>
<keyword evidence="1" id="KW-0472">Membrane</keyword>
<name>A0ABW1AFW1_9ACTN</name>
<evidence type="ECO:0000256" key="1">
    <source>
        <dbReference type="SAM" id="Phobius"/>
    </source>
</evidence>
<dbReference type="InterPro" id="IPR013901">
    <property type="entry name" value="Anthrone_oxy"/>
</dbReference>
<feature type="transmembrane region" description="Helical" evidence="1">
    <location>
        <begin position="84"/>
        <end position="105"/>
    </location>
</feature>
<evidence type="ECO:0000313" key="3">
    <source>
        <dbReference type="Proteomes" id="UP001596074"/>
    </source>
</evidence>
<reference evidence="3" key="1">
    <citation type="journal article" date="2019" name="Int. J. Syst. Evol. Microbiol.">
        <title>The Global Catalogue of Microorganisms (GCM) 10K type strain sequencing project: providing services to taxonomists for standard genome sequencing and annotation.</title>
        <authorList>
            <consortium name="The Broad Institute Genomics Platform"/>
            <consortium name="The Broad Institute Genome Sequencing Center for Infectious Disease"/>
            <person name="Wu L."/>
            <person name="Ma J."/>
        </authorList>
    </citation>
    <scope>NUCLEOTIDE SEQUENCE [LARGE SCALE GENOMIC DNA]</scope>
    <source>
        <strain evidence="3">KCTC 42087</strain>
    </source>
</reference>
<dbReference type="Pfam" id="PF08592">
    <property type="entry name" value="Anthrone_oxy"/>
    <property type="match status" value="1"/>
</dbReference>